<reference evidence="2 3" key="1">
    <citation type="journal article" date="2018" name="Mol. Biol. Evol.">
        <title>Broad Genomic Sampling Reveals a Smut Pathogenic Ancestry of the Fungal Clade Ustilaginomycotina.</title>
        <authorList>
            <person name="Kijpornyongpan T."/>
            <person name="Mondo S.J."/>
            <person name="Barry K."/>
            <person name="Sandor L."/>
            <person name="Lee J."/>
            <person name="Lipzen A."/>
            <person name="Pangilinan J."/>
            <person name="LaButti K."/>
            <person name="Hainaut M."/>
            <person name="Henrissat B."/>
            <person name="Grigoriev I.V."/>
            <person name="Spatafora J.W."/>
            <person name="Aime M.C."/>
        </authorList>
    </citation>
    <scope>NUCLEOTIDE SEQUENCE [LARGE SCALE GENOMIC DNA]</scope>
    <source>
        <strain evidence="2 3">MCA 4186</strain>
    </source>
</reference>
<dbReference type="EMBL" id="KZ819291">
    <property type="protein sequence ID" value="PWN98614.1"/>
    <property type="molecule type" value="Genomic_DNA"/>
</dbReference>
<proteinExistence type="predicted"/>
<accession>A0A316ZC66</accession>
<organism evidence="2 3">
    <name type="scientific">Tilletiopsis washingtonensis</name>
    <dbReference type="NCBI Taxonomy" id="58919"/>
    <lineage>
        <taxon>Eukaryota</taxon>
        <taxon>Fungi</taxon>
        <taxon>Dikarya</taxon>
        <taxon>Basidiomycota</taxon>
        <taxon>Ustilaginomycotina</taxon>
        <taxon>Exobasidiomycetes</taxon>
        <taxon>Entylomatales</taxon>
        <taxon>Entylomatales incertae sedis</taxon>
        <taxon>Tilletiopsis</taxon>
    </lineage>
</organism>
<name>A0A316ZC66_9BASI</name>
<dbReference type="AlphaFoldDB" id="A0A316ZC66"/>
<feature type="region of interest" description="Disordered" evidence="1">
    <location>
        <begin position="110"/>
        <end position="150"/>
    </location>
</feature>
<keyword evidence="3" id="KW-1185">Reference proteome</keyword>
<sequence length="150" mass="16214">MTLCGSGVDAAAPAGGRPVLPPFDVEQESVPLLHGSAALLPASSLLQLELQRSSVALLPRMPRSLCTQRPFVARARRETTHRTPGALPRAVRRHDVRASDAPHFFAAAPRRSSALRRTRRKASGTPSTGTDLESGVVGARCRQHRQRSLR</sequence>
<feature type="compositionally biased region" description="Basic residues" evidence="1">
    <location>
        <begin position="141"/>
        <end position="150"/>
    </location>
</feature>
<feature type="compositionally biased region" description="Basic residues" evidence="1">
    <location>
        <begin position="113"/>
        <end position="122"/>
    </location>
</feature>
<evidence type="ECO:0000256" key="1">
    <source>
        <dbReference type="SAM" id="MobiDB-lite"/>
    </source>
</evidence>
<gene>
    <name evidence="2" type="ORF">FA09DRAFT_329663</name>
</gene>
<dbReference type="Proteomes" id="UP000245946">
    <property type="component" value="Unassembled WGS sequence"/>
</dbReference>
<evidence type="ECO:0000313" key="2">
    <source>
        <dbReference type="EMBL" id="PWN98614.1"/>
    </source>
</evidence>
<dbReference type="RefSeq" id="XP_025598893.1">
    <property type="nucleotide sequence ID" value="XM_025742270.1"/>
</dbReference>
<evidence type="ECO:0000313" key="3">
    <source>
        <dbReference type="Proteomes" id="UP000245946"/>
    </source>
</evidence>
<protein>
    <submittedName>
        <fullName evidence="2">Uncharacterized protein</fullName>
    </submittedName>
</protein>
<dbReference type="GeneID" id="37269814"/>